<dbReference type="Gene3D" id="2.10.25.10">
    <property type="entry name" value="Laminin"/>
    <property type="match status" value="1"/>
</dbReference>
<dbReference type="InterPro" id="IPR009030">
    <property type="entry name" value="Growth_fac_rcpt_cys_sf"/>
</dbReference>
<dbReference type="SUPFAM" id="SSF57184">
    <property type="entry name" value="Growth factor receptor domain"/>
    <property type="match status" value="1"/>
</dbReference>
<evidence type="ECO:0000313" key="4">
    <source>
        <dbReference type="Proteomes" id="UP000051574"/>
    </source>
</evidence>
<evidence type="ECO:0000313" key="3">
    <source>
        <dbReference type="EMBL" id="KRT79966.1"/>
    </source>
</evidence>
<dbReference type="PANTHER" id="PTHR22963">
    <property type="entry name" value="ENDOGLIN-RELATED"/>
    <property type="match status" value="1"/>
</dbReference>
<feature type="domain" description="EGF-like" evidence="2">
    <location>
        <begin position="43"/>
        <end position="82"/>
    </location>
</feature>
<feature type="non-terminal residue" evidence="3">
    <location>
        <position position="1"/>
    </location>
</feature>
<organism evidence="3 4">
    <name type="scientific">Oryctes borbonicus</name>
    <dbReference type="NCBI Taxonomy" id="1629725"/>
    <lineage>
        <taxon>Eukaryota</taxon>
        <taxon>Metazoa</taxon>
        <taxon>Ecdysozoa</taxon>
        <taxon>Arthropoda</taxon>
        <taxon>Hexapoda</taxon>
        <taxon>Insecta</taxon>
        <taxon>Pterygota</taxon>
        <taxon>Neoptera</taxon>
        <taxon>Endopterygota</taxon>
        <taxon>Coleoptera</taxon>
        <taxon>Polyphaga</taxon>
        <taxon>Scarabaeiformia</taxon>
        <taxon>Scarabaeidae</taxon>
        <taxon>Dynastinae</taxon>
        <taxon>Oryctes</taxon>
    </lineage>
</organism>
<feature type="non-terminal residue" evidence="3">
    <location>
        <position position="353"/>
    </location>
</feature>
<accession>A0A0T6AYR3</accession>
<protein>
    <submittedName>
        <fullName evidence="3">EGF domain-containing protein</fullName>
    </submittedName>
</protein>
<dbReference type="EMBL" id="LJIG01022552">
    <property type="protein sequence ID" value="KRT79966.1"/>
    <property type="molecule type" value="Genomic_DNA"/>
</dbReference>
<comment type="caution">
    <text evidence="3">The sequence shown here is derived from an EMBL/GenBank/DDBJ whole genome shotgun (WGS) entry which is preliminary data.</text>
</comment>
<dbReference type="OrthoDB" id="4405280at2759"/>
<feature type="domain" description="EGF-like" evidence="2">
    <location>
        <begin position="149"/>
        <end position="187"/>
    </location>
</feature>
<keyword evidence="1" id="KW-0245">EGF-like domain</keyword>
<dbReference type="Proteomes" id="UP000051574">
    <property type="component" value="Unassembled WGS sequence"/>
</dbReference>
<name>A0A0T6AYR3_9SCAR</name>
<dbReference type="SMART" id="SM00181">
    <property type="entry name" value="EGF"/>
    <property type="match status" value="7"/>
</dbReference>
<dbReference type="InterPro" id="IPR000742">
    <property type="entry name" value="EGF"/>
</dbReference>
<dbReference type="SUPFAM" id="SSF90148">
    <property type="entry name" value="DPY module"/>
    <property type="match status" value="3"/>
</dbReference>
<proteinExistence type="predicted"/>
<reference evidence="3 4" key="1">
    <citation type="submission" date="2015-09" db="EMBL/GenBank/DDBJ databases">
        <title>Draft genome of the scarab beetle Oryctes borbonicus.</title>
        <authorList>
            <person name="Meyer J.M."/>
            <person name="Markov G.V."/>
            <person name="Baskaran P."/>
            <person name="Herrmann M."/>
            <person name="Sommer R.J."/>
            <person name="Roedelsperger C."/>
        </authorList>
    </citation>
    <scope>NUCLEOTIDE SEQUENCE [LARGE SCALE GENOMIC DNA]</scope>
    <source>
        <strain evidence="3">OB123</strain>
        <tissue evidence="3">Whole animal</tissue>
    </source>
</reference>
<dbReference type="PROSITE" id="PS01186">
    <property type="entry name" value="EGF_2"/>
    <property type="match status" value="2"/>
</dbReference>
<comment type="caution">
    <text evidence="1">Lacks conserved residue(s) required for the propagation of feature annotation.</text>
</comment>
<sequence length="353" mass="37081">CPGTCGQNAECRVISHTPNCVCLPGFIGDPFTSCTPPTLIEEIRTPCQPSPCGANAQCREQNGAGACVCLPTYIGNPYEGCRPECVLNTDCPSNKACINNKCKDPCPGTCGQNANCQVINHLPSCTCIVGYTGDPFRYCNLITIKSEEPVNPCNPSPCGPNSQCKEVNGQPVCSCLPTYSGSPPACRPECTVSSECSQDKACVNQKCVDPCPGACGLNAKCQVVNHSPICSCNLGHTGDPFTRCYVETAPTPTIAEEIRNPCVPSPCGPNSQCREVGSTPSCSCLVDFIGSPPNCRPECTINSECSSNLACIRQKCKDPCPGSCGTGAECSAINHIPICTCLEGYTGDPFTRC</sequence>
<feature type="domain" description="EGF-like" evidence="2">
    <location>
        <begin position="258"/>
        <end position="296"/>
    </location>
</feature>
<gene>
    <name evidence="3" type="ORF">AMK59_6533</name>
</gene>
<dbReference type="AlphaFoldDB" id="A0A0T6AYR3"/>
<evidence type="ECO:0000256" key="1">
    <source>
        <dbReference type="PROSITE-ProRule" id="PRU00076"/>
    </source>
</evidence>
<dbReference type="PROSITE" id="PS50026">
    <property type="entry name" value="EGF_3"/>
    <property type="match status" value="3"/>
</dbReference>
<evidence type="ECO:0000259" key="2">
    <source>
        <dbReference type="PROSITE" id="PS50026"/>
    </source>
</evidence>
<dbReference type="InterPro" id="IPR048407">
    <property type="entry name" value="Dumpy_DPY"/>
</dbReference>
<keyword evidence="4" id="KW-1185">Reference proteome</keyword>
<dbReference type="Pfam" id="PF21164">
    <property type="entry name" value="Dumpy_DPY"/>
    <property type="match status" value="3"/>
</dbReference>
<dbReference type="PANTHER" id="PTHR22963:SF39">
    <property type="entry name" value="DUMPY"/>
    <property type="match status" value="1"/>
</dbReference>